<feature type="signal peptide" evidence="1">
    <location>
        <begin position="1"/>
        <end position="21"/>
    </location>
</feature>
<reference evidence="2" key="1">
    <citation type="submission" date="2012-02" db="EMBL/GenBank/DDBJ databases">
        <title>The complete genome of Solitalea canadensis DSM 3403.</title>
        <authorList>
            <consortium name="US DOE Joint Genome Institute (JGI-PGF)"/>
            <person name="Lucas S."/>
            <person name="Copeland A."/>
            <person name="Lapidus A."/>
            <person name="Glavina del Rio T."/>
            <person name="Dalin E."/>
            <person name="Tice H."/>
            <person name="Bruce D."/>
            <person name="Goodwin L."/>
            <person name="Pitluck S."/>
            <person name="Peters L."/>
            <person name="Ovchinnikova G."/>
            <person name="Lu M."/>
            <person name="Kyrpides N."/>
            <person name="Mavromatis K."/>
            <person name="Ivanova N."/>
            <person name="Brettin T."/>
            <person name="Detter J.C."/>
            <person name="Han C."/>
            <person name="Larimer F."/>
            <person name="Land M."/>
            <person name="Hauser L."/>
            <person name="Markowitz V."/>
            <person name="Cheng J.-F."/>
            <person name="Hugenholtz P."/>
            <person name="Woyke T."/>
            <person name="Wu D."/>
            <person name="Spring S."/>
            <person name="Schroeder M."/>
            <person name="Kopitz M."/>
            <person name="Brambilla E."/>
            <person name="Klenk H.-P."/>
            <person name="Eisen J.A."/>
        </authorList>
    </citation>
    <scope>NUCLEOTIDE SEQUENCE</scope>
    <source>
        <strain evidence="2">DSM 3403</strain>
    </source>
</reference>
<dbReference type="HOGENOM" id="CLU_684770_0_0_10"/>
<proteinExistence type="predicted"/>
<dbReference type="Proteomes" id="UP000007590">
    <property type="component" value="Chromosome"/>
</dbReference>
<sequence length="399" mass="46118">MKMKNLICLTIGLFICLNGMAQEKDSYLFSSQIKKKLEKDSVNWKYQIAAWDYSFIGEYHEALKCWDIQSKPQQDTLNHNDQLRFINYHPVNAQDYIIAKAQTERILIINEAHHIPRHRVFTTSLLEKLYAQGYRFIGFEALDSKDTLINERKYPVHISGFYTEEPQLGNLIRAALKIGFTVFNYEAENGKNGKEREIEEAQNIKKIVDKNPNAKLIIYCGFDHLKEGYVKNWDKAMAGRLAEYTGINPFTVNQVALTEKSDSNYESPLYRFINAKESSVFVDSEQSVFCDLENAKQFDIAVYHPVTSYINGRPDWLYLNGKRQKVQILHSSSLIFPALVYAFHIGEDINTAIPADLIELKNEKDRRPLVLDVGSYVVKIKSINGREEYFNVTLRQAQN</sequence>
<keyword evidence="1" id="KW-0732">Signal</keyword>
<evidence type="ECO:0000313" key="2">
    <source>
        <dbReference type="EMBL" id="AFD08760.1"/>
    </source>
</evidence>
<organism evidence="2 3">
    <name type="scientific">Solitalea canadensis (strain ATCC 29591 / DSM 3403 / JCM 21819 / LMG 8368 / NBRC 15130 / NCIMB 12057 / USAM 9D)</name>
    <name type="common">Flexibacter canadensis</name>
    <dbReference type="NCBI Taxonomy" id="929556"/>
    <lineage>
        <taxon>Bacteria</taxon>
        <taxon>Pseudomonadati</taxon>
        <taxon>Bacteroidota</taxon>
        <taxon>Sphingobacteriia</taxon>
        <taxon>Sphingobacteriales</taxon>
        <taxon>Sphingobacteriaceae</taxon>
        <taxon>Solitalea</taxon>
    </lineage>
</organism>
<protein>
    <submittedName>
        <fullName evidence="2">Uncharacterized protein</fullName>
    </submittedName>
</protein>
<keyword evidence="3" id="KW-1185">Reference proteome</keyword>
<dbReference type="eggNOG" id="ENOG502Z7PQ">
    <property type="taxonomic scope" value="Bacteria"/>
</dbReference>
<name>H8KMG5_SOLCM</name>
<dbReference type="AlphaFoldDB" id="H8KMG5"/>
<feature type="chain" id="PRO_5003613688" evidence="1">
    <location>
        <begin position="22"/>
        <end position="399"/>
    </location>
</feature>
<dbReference type="KEGG" id="scn:Solca_3760"/>
<gene>
    <name evidence="2" type="ordered locus">Solca_3760</name>
</gene>
<dbReference type="EMBL" id="CP003349">
    <property type="protein sequence ID" value="AFD08760.1"/>
    <property type="molecule type" value="Genomic_DNA"/>
</dbReference>
<evidence type="ECO:0000313" key="3">
    <source>
        <dbReference type="Proteomes" id="UP000007590"/>
    </source>
</evidence>
<evidence type="ECO:0000256" key="1">
    <source>
        <dbReference type="SAM" id="SignalP"/>
    </source>
</evidence>
<accession>H8KMG5</accession>
<dbReference type="STRING" id="929556.Solca_3760"/>